<name>A0A914V1U7_9BILA</name>
<feature type="domain" description="Fe2OG dioxygenase" evidence="6">
    <location>
        <begin position="157"/>
        <end position="274"/>
    </location>
</feature>
<evidence type="ECO:0000313" key="7">
    <source>
        <dbReference type="Proteomes" id="UP000887566"/>
    </source>
</evidence>
<dbReference type="GO" id="GO:0046872">
    <property type="term" value="F:metal ion binding"/>
    <property type="evidence" value="ECO:0007669"/>
    <property type="project" value="UniProtKB-KW"/>
</dbReference>
<evidence type="ECO:0000256" key="2">
    <source>
        <dbReference type="ARBA" id="ARBA00022723"/>
    </source>
</evidence>
<evidence type="ECO:0000256" key="3">
    <source>
        <dbReference type="ARBA" id="ARBA00023002"/>
    </source>
</evidence>
<dbReference type="GO" id="GO:0016491">
    <property type="term" value="F:oxidoreductase activity"/>
    <property type="evidence" value="ECO:0007669"/>
    <property type="project" value="UniProtKB-KW"/>
</dbReference>
<dbReference type="InterPro" id="IPR027443">
    <property type="entry name" value="IPNS-like_sf"/>
</dbReference>
<dbReference type="InterPro" id="IPR044861">
    <property type="entry name" value="IPNS-like_FE2OG_OXY"/>
</dbReference>
<evidence type="ECO:0000313" key="8">
    <source>
        <dbReference type="WBParaSite" id="PSAMB.scaffold1432size31602.g13220.t1"/>
    </source>
</evidence>
<dbReference type="AlphaFoldDB" id="A0A914V1U7"/>
<dbReference type="InterPro" id="IPR026992">
    <property type="entry name" value="DIOX_N"/>
</dbReference>
<dbReference type="PANTHER" id="PTHR10209:SF881">
    <property type="entry name" value="FI07970P-RELATED"/>
    <property type="match status" value="1"/>
</dbReference>
<evidence type="ECO:0000256" key="5">
    <source>
        <dbReference type="RuleBase" id="RU003682"/>
    </source>
</evidence>
<keyword evidence="3 5" id="KW-0560">Oxidoreductase</keyword>
<reference evidence="8" key="1">
    <citation type="submission" date="2022-11" db="UniProtKB">
        <authorList>
            <consortium name="WormBaseParasite"/>
        </authorList>
    </citation>
    <scope>IDENTIFICATION</scope>
</reference>
<keyword evidence="7" id="KW-1185">Reference proteome</keyword>
<dbReference type="PANTHER" id="PTHR10209">
    <property type="entry name" value="OXIDOREDUCTASE, 2OG-FE II OXYGENASE FAMILY PROTEIN"/>
    <property type="match status" value="1"/>
</dbReference>
<sequence>MHIPSLNYAQSLEDGKTAGTKILDAFRNPGFLFVENIPSYDSAQLLKWTRWFFTDLSKEEREKLQPNPYRGYMPAQSGKSSYKEIFEIGAFENPHNHPKEVNLERPLEDTNLWPENCDDFKEFCASFHKQMSSVGANLLKWLNGSVAKDHDWVDLFQPNSLSTLRFIYYPQRPEDDALLLSSKDGQRPLHCSEHSDGGFITLLSTFHYSGLQIKTDEDKWEDVELEGREGLVVNIGEMMVRLCAANGETKVKATKHRVADLGTDRFSVPFFFEPKWSAAFDGKPYGELVLDHMKAFVEYDKLHQVIAARDSK</sequence>
<evidence type="ECO:0000256" key="1">
    <source>
        <dbReference type="ARBA" id="ARBA00008056"/>
    </source>
</evidence>
<comment type="similarity">
    <text evidence="1 5">Belongs to the iron/ascorbate-dependent oxidoreductase family.</text>
</comment>
<dbReference type="Pfam" id="PF03171">
    <property type="entry name" value="2OG-FeII_Oxy"/>
    <property type="match status" value="1"/>
</dbReference>
<dbReference type="PROSITE" id="PS51471">
    <property type="entry name" value="FE2OG_OXY"/>
    <property type="match status" value="1"/>
</dbReference>
<keyword evidence="4 5" id="KW-0408">Iron</keyword>
<dbReference type="SUPFAM" id="SSF51197">
    <property type="entry name" value="Clavaminate synthase-like"/>
    <property type="match status" value="1"/>
</dbReference>
<organism evidence="7 8">
    <name type="scientific">Plectus sambesii</name>
    <dbReference type="NCBI Taxonomy" id="2011161"/>
    <lineage>
        <taxon>Eukaryota</taxon>
        <taxon>Metazoa</taxon>
        <taxon>Ecdysozoa</taxon>
        <taxon>Nematoda</taxon>
        <taxon>Chromadorea</taxon>
        <taxon>Plectida</taxon>
        <taxon>Plectina</taxon>
        <taxon>Plectoidea</taxon>
        <taxon>Plectidae</taxon>
        <taxon>Plectus</taxon>
    </lineage>
</organism>
<dbReference type="Proteomes" id="UP000887566">
    <property type="component" value="Unplaced"/>
</dbReference>
<protein>
    <submittedName>
        <fullName evidence="8">Fe2OG dioxygenase domain-containing protein</fullName>
    </submittedName>
</protein>
<keyword evidence="2 5" id="KW-0479">Metal-binding</keyword>
<dbReference type="Pfam" id="PF14226">
    <property type="entry name" value="DIOX_N"/>
    <property type="match status" value="1"/>
</dbReference>
<dbReference type="WBParaSite" id="PSAMB.scaffold1432size31602.g13220.t1">
    <property type="protein sequence ID" value="PSAMB.scaffold1432size31602.g13220.t1"/>
    <property type="gene ID" value="PSAMB.scaffold1432size31602.g13220"/>
</dbReference>
<accession>A0A914V1U7</accession>
<proteinExistence type="inferred from homology"/>
<evidence type="ECO:0000259" key="6">
    <source>
        <dbReference type="PROSITE" id="PS51471"/>
    </source>
</evidence>
<dbReference type="InterPro" id="IPR005123">
    <property type="entry name" value="Oxoglu/Fe-dep_dioxygenase_dom"/>
</dbReference>
<evidence type="ECO:0000256" key="4">
    <source>
        <dbReference type="ARBA" id="ARBA00023004"/>
    </source>
</evidence>
<dbReference type="Gene3D" id="2.60.120.330">
    <property type="entry name" value="B-lactam Antibiotic, Isopenicillin N Synthase, Chain"/>
    <property type="match status" value="1"/>
</dbReference>